<name>A0A1U7IM09_9CYAN</name>
<evidence type="ECO:0000256" key="5">
    <source>
        <dbReference type="HAMAP-Rule" id="MF_00844"/>
    </source>
</evidence>
<evidence type="ECO:0000259" key="6">
    <source>
        <dbReference type="Pfam" id="PF05670"/>
    </source>
</evidence>
<evidence type="ECO:0000313" key="7">
    <source>
        <dbReference type="EMBL" id="OKH38326.1"/>
    </source>
</evidence>
<evidence type="ECO:0000256" key="4">
    <source>
        <dbReference type="ARBA" id="ARBA00022917"/>
    </source>
</evidence>
<dbReference type="InterPro" id="IPR051608">
    <property type="entry name" value="RQC_Subunit_NEMF"/>
</dbReference>
<feature type="domain" description="NFACT RNA-binding" evidence="6">
    <location>
        <begin position="467"/>
        <end position="559"/>
    </location>
</feature>
<protein>
    <recommendedName>
        <fullName evidence="5">Rqc2 homolog RqcH</fullName>
        <shortName evidence="5">RqcH</shortName>
    </recommendedName>
</protein>
<keyword evidence="3 5" id="KW-0694">RNA-binding</keyword>
<dbReference type="InterPro" id="IPR008532">
    <property type="entry name" value="NFACT_RNA-bd"/>
</dbReference>
<dbReference type="PANTHER" id="PTHR15239:SF6">
    <property type="entry name" value="RIBOSOME QUALITY CONTROL COMPLEX SUBUNIT NEMF"/>
    <property type="match status" value="1"/>
</dbReference>
<dbReference type="AlphaFoldDB" id="A0A1U7IM09"/>
<dbReference type="RefSeq" id="WP_073593293.1">
    <property type="nucleotide sequence ID" value="NZ_MRCE01000008.1"/>
</dbReference>
<dbReference type="GO" id="GO:1990112">
    <property type="term" value="C:RQC complex"/>
    <property type="evidence" value="ECO:0007669"/>
    <property type="project" value="TreeGrafter"/>
</dbReference>
<accession>A0A1U7IM09</accession>
<keyword evidence="2 5" id="KW-0699">rRNA-binding</keyword>
<organism evidence="7 8">
    <name type="scientific">[Phormidium ambiguum] IAM M-71</name>
    <dbReference type="NCBI Taxonomy" id="454136"/>
    <lineage>
        <taxon>Bacteria</taxon>
        <taxon>Bacillati</taxon>
        <taxon>Cyanobacteriota</taxon>
        <taxon>Cyanophyceae</taxon>
        <taxon>Oscillatoriophycideae</taxon>
        <taxon>Aerosakkonematales</taxon>
        <taxon>Aerosakkonemataceae</taxon>
        <taxon>Floridanema</taxon>
    </lineage>
</organism>
<dbReference type="Pfam" id="PF05670">
    <property type="entry name" value="NFACT-R_1"/>
    <property type="match status" value="1"/>
</dbReference>
<sequence>MQPVDFTTLTAACDELRAGWLPSRLEQVYQRDRFTISLALRTLKGRGWLDISWHPQAARLCIATPPPKAPDTFTFSQQLRHQLGGLALIAVAEIAPWERVLDFQFGKRPGDPALWHLYVEIMSKYSNVILTDADNIIITAAHQVNEQQSSVRPILTGQRYEVPPILSDPIPSLSESQQRWQERVSLIPEKLGRCLLKSYRGLSSALVQSMIQAAGLDPNQSSDTLTESDWLSLFQKWQEWLLVLEKSREAERNKRDNSFIPGWTERGYSVLGWGVVESAEDVHSLLDRYYTNQLNQQEFTQLRHQLSQKLNSILGKLRQKAQGFAQKLQQSDAADQHRQQADLLMAHLHEWEPGMKSIILADFDTGEPVKIGLDPEKNAVQNAQALYKVHQKLKRARNAVEPLLAEVNAEIYYLEQVEAALAQTEFYGSSEDLQTLTEIREELIQQKYLEDPEYRTATKAESESHPYRFQTPSGFELLVGRNNRQNDYLTFRLAGDYDLWFHTQEIAGSHVLLRLTPGTVAEEADLQYAADLAAYYSRSRQSDRVPVVYTEPKHIYKPKGAKPGVAIYKQERIIWGRPQLR</sequence>
<keyword evidence="4 5" id="KW-0648">Protein biosynthesis</keyword>
<dbReference type="GO" id="GO:0072344">
    <property type="term" value="P:rescue of stalled ribosome"/>
    <property type="evidence" value="ECO:0007669"/>
    <property type="project" value="UniProtKB-UniRule"/>
</dbReference>
<keyword evidence="1 5" id="KW-0820">tRNA-binding</keyword>
<dbReference type="Proteomes" id="UP000185860">
    <property type="component" value="Unassembled WGS sequence"/>
</dbReference>
<dbReference type="Gene3D" id="2.30.310.10">
    <property type="entry name" value="ibrinogen binding protein from staphylococcus aureus domain"/>
    <property type="match status" value="1"/>
</dbReference>
<dbReference type="HAMAP" id="MF_00844_B">
    <property type="entry name" value="RqcH_B"/>
    <property type="match status" value="1"/>
</dbReference>
<comment type="similarity">
    <text evidence="5">Belongs to the NEMF family.</text>
</comment>
<dbReference type="InterPro" id="IPR043682">
    <property type="entry name" value="RqcH_bacterial"/>
</dbReference>
<comment type="function">
    <text evidence="5">Key component of the ribosome quality control system (RQC), a ribosome-associated complex that mediates the extraction of incompletely synthesized nascent chains from stalled ribosomes and their subsequent degradation. RqcH recruits Ala-charged tRNA, and with RqcP directs the elongation of stalled nascent chains on 50S ribosomal subunits, leading to non-templated C-terminal alanine extensions (Ala tail). The Ala tail promotes nascent chain degradation. May add between 1 and at least 8 Ala residues. Binds to stalled 50S ribosomal subunits.</text>
</comment>
<proteinExistence type="inferred from homology"/>
<reference evidence="7 8" key="1">
    <citation type="submission" date="2016-11" db="EMBL/GenBank/DDBJ databases">
        <title>Draft Genome Sequences of Nine Cyanobacterial Strains from Diverse Habitats.</title>
        <authorList>
            <person name="Zhu T."/>
            <person name="Hou S."/>
            <person name="Lu X."/>
            <person name="Hess W.R."/>
        </authorList>
    </citation>
    <scope>NUCLEOTIDE SEQUENCE [LARGE SCALE GENOMIC DNA]</scope>
    <source>
        <strain evidence="7 8">IAM M-71</strain>
    </source>
</reference>
<dbReference type="GO" id="GO:0000049">
    <property type="term" value="F:tRNA binding"/>
    <property type="evidence" value="ECO:0007669"/>
    <property type="project" value="UniProtKB-UniRule"/>
</dbReference>
<dbReference type="PANTHER" id="PTHR15239">
    <property type="entry name" value="NUCLEAR EXPORT MEDIATOR FACTOR NEMF"/>
    <property type="match status" value="1"/>
</dbReference>
<comment type="caution">
    <text evidence="7">The sequence shown here is derived from an EMBL/GenBank/DDBJ whole genome shotgun (WGS) entry which is preliminary data.</text>
</comment>
<dbReference type="GO" id="GO:0019843">
    <property type="term" value="F:rRNA binding"/>
    <property type="evidence" value="ECO:0007669"/>
    <property type="project" value="UniProtKB-UniRule"/>
</dbReference>
<evidence type="ECO:0000256" key="1">
    <source>
        <dbReference type="ARBA" id="ARBA00022555"/>
    </source>
</evidence>
<evidence type="ECO:0000313" key="8">
    <source>
        <dbReference type="Proteomes" id="UP000185860"/>
    </source>
</evidence>
<gene>
    <name evidence="5" type="primary">rqcH</name>
    <name evidence="7" type="ORF">NIES2119_09825</name>
</gene>
<dbReference type="OrthoDB" id="9766163at2"/>
<dbReference type="EMBL" id="MRCE01000008">
    <property type="protein sequence ID" value="OKH38326.1"/>
    <property type="molecule type" value="Genomic_DNA"/>
</dbReference>
<evidence type="ECO:0000256" key="2">
    <source>
        <dbReference type="ARBA" id="ARBA00022730"/>
    </source>
</evidence>
<dbReference type="STRING" id="454136.NIES2119_09825"/>
<dbReference type="GO" id="GO:0043023">
    <property type="term" value="F:ribosomal large subunit binding"/>
    <property type="evidence" value="ECO:0007669"/>
    <property type="project" value="UniProtKB-UniRule"/>
</dbReference>
<dbReference type="Pfam" id="PF05833">
    <property type="entry name" value="NFACT_N"/>
    <property type="match status" value="1"/>
</dbReference>
<comment type="subunit">
    <text evidence="5">Associates with stalled 50S ribosomal subunits. Binds to RqcP.</text>
</comment>
<evidence type="ECO:0000256" key="3">
    <source>
        <dbReference type="ARBA" id="ARBA00022884"/>
    </source>
</evidence>